<proteinExistence type="predicted"/>
<accession>A0ABW1GL40</accession>
<keyword evidence="3" id="KW-1185">Reference proteome</keyword>
<evidence type="ECO:0000256" key="1">
    <source>
        <dbReference type="SAM" id="MobiDB-lite"/>
    </source>
</evidence>
<name>A0ABW1GL40_9ACTN</name>
<comment type="caution">
    <text evidence="2">The sequence shown here is derived from an EMBL/GenBank/DDBJ whole genome shotgun (WGS) entry which is preliminary data.</text>
</comment>
<reference evidence="3" key="1">
    <citation type="journal article" date="2019" name="Int. J. Syst. Evol. Microbiol.">
        <title>The Global Catalogue of Microorganisms (GCM) 10K type strain sequencing project: providing services to taxonomists for standard genome sequencing and annotation.</title>
        <authorList>
            <consortium name="The Broad Institute Genomics Platform"/>
            <consortium name="The Broad Institute Genome Sequencing Center for Infectious Disease"/>
            <person name="Wu L."/>
            <person name="Ma J."/>
        </authorList>
    </citation>
    <scope>NUCLEOTIDE SEQUENCE [LARGE SCALE GENOMIC DNA]</scope>
    <source>
        <strain evidence="3">JCM 4147</strain>
    </source>
</reference>
<dbReference type="RefSeq" id="WP_344514573.1">
    <property type="nucleotide sequence ID" value="NZ_BAAATU010000030.1"/>
</dbReference>
<dbReference type="Proteomes" id="UP001596200">
    <property type="component" value="Unassembled WGS sequence"/>
</dbReference>
<dbReference type="EMBL" id="JBHSPU010000015">
    <property type="protein sequence ID" value="MFC5915003.1"/>
    <property type="molecule type" value="Genomic_DNA"/>
</dbReference>
<evidence type="ECO:0000313" key="3">
    <source>
        <dbReference type="Proteomes" id="UP001596200"/>
    </source>
</evidence>
<feature type="compositionally biased region" description="Low complexity" evidence="1">
    <location>
        <begin position="30"/>
        <end position="46"/>
    </location>
</feature>
<sequence>MTASAEPPNGPVRIGIGRIGIGPDVGPVGPVSPVGPVEPVGPGRIGYRPWPRAGANAMSTAEHRLRKQEQTRATGR</sequence>
<organism evidence="2 3">
    <name type="scientific">Streptomyces pulveraceus</name>
    <dbReference type="NCBI Taxonomy" id="68258"/>
    <lineage>
        <taxon>Bacteria</taxon>
        <taxon>Bacillati</taxon>
        <taxon>Actinomycetota</taxon>
        <taxon>Actinomycetes</taxon>
        <taxon>Kitasatosporales</taxon>
        <taxon>Streptomycetaceae</taxon>
        <taxon>Streptomyces</taxon>
    </lineage>
</organism>
<evidence type="ECO:0000313" key="2">
    <source>
        <dbReference type="EMBL" id="MFC5915003.1"/>
    </source>
</evidence>
<gene>
    <name evidence="2" type="ORF">ACFP1B_16485</name>
</gene>
<feature type="compositionally biased region" description="Basic and acidic residues" evidence="1">
    <location>
        <begin position="61"/>
        <end position="70"/>
    </location>
</feature>
<feature type="region of interest" description="Disordered" evidence="1">
    <location>
        <begin position="30"/>
        <end position="76"/>
    </location>
</feature>
<protein>
    <submittedName>
        <fullName evidence="2">Uncharacterized protein</fullName>
    </submittedName>
</protein>